<evidence type="ECO:0000313" key="2">
    <source>
        <dbReference type="EMBL" id="TXD32547.1"/>
    </source>
</evidence>
<keyword evidence="1" id="KW-1133">Transmembrane helix</keyword>
<protein>
    <submittedName>
        <fullName evidence="2">Uncharacterized protein</fullName>
    </submittedName>
</protein>
<evidence type="ECO:0000256" key="1">
    <source>
        <dbReference type="SAM" id="Phobius"/>
    </source>
</evidence>
<reference evidence="2 3" key="1">
    <citation type="submission" date="2019-08" db="EMBL/GenBank/DDBJ databases">
        <title>Bradymonadales sp. TMQ2.</title>
        <authorList>
            <person name="Liang Q."/>
        </authorList>
    </citation>
    <scope>NUCLEOTIDE SEQUENCE [LARGE SCALE GENOMIC DNA]</scope>
    <source>
        <strain evidence="2 3">TMQ2</strain>
    </source>
</reference>
<organism evidence="2 3">
    <name type="scientific">Lujinxingia vulgaris</name>
    <dbReference type="NCBI Taxonomy" id="2600176"/>
    <lineage>
        <taxon>Bacteria</taxon>
        <taxon>Deltaproteobacteria</taxon>
        <taxon>Bradymonadales</taxon>
        <taxon>Lujinxingiaceae</taxon>
        <taxon>Lujinxingia</taxon>
    </lineage>
</organism>
<keyword evidence="1" id="KW-0812">Transmembrane</keyword>
<gene>
    <name evidence="2" type="ORF">FRC96_17190</name>
</gene>
<keyword evidence="1" id="KW-0472">Membrane</keyword>
<dbReference type="OrthoDB" id="5511768at2"/>
<evidence type="ECO:0000313" key="3">
    <source>
        <dbReference type="Proteomes" id="UP000321046"/>
    </source>
</evidence>
<sequence>MGMEKKGEDSTLKQIGGMVAIGLFGVMVIASFLTDTVSAELECVGSRCRIAHTSRIGTTSYGDVFDVSRIKQVERSYHHRTGRAARRGLSEDTYYVTVTMPEEFSGSRVSEAMPAKLVDPLVQRIDMMRTVRGR</sequence>
<comment type="caution">
    <text evidence="2">The sequence shown here is derived from an EMBL/GenBank/DDBJ whole genome shotgun (WGS) entry which is preliminary data.</text>
</comment>
<dbReference type="EMBL" id="VOSL01000125">
    <property type="protein sequence ID" value="TXD32547.1"/>
    <property type="molecule type" value="Genomic_DNA"/>
</dbReference>
<dbReference type="AlphaFoldDB" id="A0A5C6WV29"/>
<dbReference type="Proteomes" id="UP000321046">
    <property type="component" value="Unassembled WGS sequence"/>
</dbReference>
<accession>A0A5C6WV29</accession>
<name>A0A5C6WV29_9DELT</name>
<dbReference type="RefSeq" id="WP_146976260.1">
    <property type="nucleotide sequence ID" value="NZ_VOSL01000125.1"/>
</dbReference>
<proteinExistence type="predicted"/>
<feature type="transmembrane region" description="Helical" evidence="1">
    <location>
        <begin position="12"/>
        <end position="33"/>
    </location>
</feature>